<organism evidence="1 2">
    <name type="scientific">Dallia pectoralis</name>
    <name type="common">Alaska blackfish</name>
    <dbReference type="NCBI Taxonomy" id="75939"/>
    <lineage>
        <taxon>Eukaryota</taxon>
        <taxon>Metazoa</taxon>
        <taxon>Chordata</taxon>
        <taxon>Craniata</taxon>
        <taxon>Vertebrata</taxon>
        <taxon>Euteleostomi</taxon>
        <taxon>Actinopterygii</taxon>
        <taxon>Neopterygii</taxon>
        <taxon>Teleostei</taxon>
        <taxon>Protacanthopterygii</taxon>
        <taxon>Esociformes</taxon>
        <taxon>Umbridae</taxon>
        <taxon>Dallia</taxon>
    </lineage>
</organism>
<comment type="caution">
    <text evidence="1">The sequence shown here is derived from an EMBL/GenBank/DDBJ whole genome shotgun (WGS) entry which is preliminary data.</text>
</comment>
<dbReference type="EMBL" id="CM055729">
    <property type="protein sequence ID" value="KAJ8014829.1"/>
    <property type="molecule type" value="Genomic_DNA"/>
</dbReference>
<dbReference type="Proteomes" id="UP001157502">
    <property type="component" value="Chromosome 2"/>
</dbReference>
<gene>
    <name evidence="1" type="ORF">DPEC_G00019810</name>
</gene>
<accession>A0ACC2HFR3</accession>
<evidence type="ECO:0000313" key="1">
    <source>
        <dbReference type="EMBL" id="KAJ8014829.1"/>
    </source>
</evidence>
<sequence length="241" mass="27365">MERHVTVLLDLKNLKIAKCSKSHLYCCPFCTYKTEHAVIVNYHINGHSSVKHKEFTIIKCGLSCRKGTHFHCCYCMATVLNRNQFLKHITQQHPVAIPQPSKGPQEHPVALQQSPQGPQELPVALQQSPQGPQEHPVALQQSPQGPQEHPVALQQSPQGPQEHLVEPQQHAVPSTEIHIPQKQRFKSTVPATKGMCRKLTINCPHCQINLNRKNFKTHLKRKHTDSFETVSKDRYFRDGPC</sequence>
<proteinExistence type="predicted"/>
<reference evidence="1" key="1">
    <citation type="submission" date="2021-05" db="EMBL/GenBank/DDBJ databases">
        <authorList>
            <person name="Pan Q."/>
            <person name="Jouanno E."/>
            <person name="Zahm M."/>
            <person name="Klopp C."/>
            <person name="Cabau C."/>
            <person name="Louis A."/>
            <person name="Berthelot C."/>
            <person name="Parey E."/>
            <person name="Roest Crollius H."/>
            <person name="Montfort J."/>
            <person name="Robinson-Rechavi M."/>
            <person name="Bouchez O."/>
            <person name="Lampietro C."/>
            <person name="Lopez Roques C."/>
            <person name="Donnadieu C."/>
            <person name="Postlethwait J."/>
            <person name="Bobe J."/>
            <person name="Dillon D."/>
            <person name="Chandos A."/>
            <person name="von Hippel F."/>
            <person name="Guiguen Y."/>
        </authorList>
    </citation>
    <scope>NUCLEOTIDE SEQUENCE</scope>
    <source>
        <strain evidence="1">YG-Jan2019</strain>
    </source>
</reference>
<keyword evidence="2" id="KW-1185">Reference proteome</keyword>
<protein>
    <submittedName>
        <fullName evidence="1">Uncharacterized protein</fullName>
    </submittedName>
</protein>
<name>A0ACC2HFR3_DALPE</name>
<evidence type="ECO:0000313" key="2">
    <source>
        <dbReference type="Proteomes" id="UP001157502"/>
    </source>
</evidence>